<evidence type="ECO:0000313" key="1">
    <source>
        <dbReference type="EMBL" id="PNF44103.1"/>
    </source>
</evidence>
<dbReference type="InParanoid" id="A0A2J7RTE5"/>
<proteinExistence type="predicted"/>
<dbReference type="Proteomes" id="UP000235965">
    <property type="component" value="Unassembled WGS sequence"/>
</dbReference>
<protein>
    <submittedName>
        <fullName evidence="1">Uncharacterized protein</fullName>
    </submittedName>
</protein>
<name>A0A2J7RTE5_9NEOP</name>
<dbReference type="AlphaFoldDB" id="A0A2J7RTE5"/>
<sequence>MFITKSTVTTMNNKYACSAYYQQIVTQFNDSHIYRTSTLAITRYTISPVLP</sequence>
<gene>
    <name evidence="1" type="ORF">B7P43_G15938</name>
</gene>
<keyword evidence="2" id="KW-1185">Reference proteome</keyword>
<evidence type="ECO:0000313" key="2">
    <source>
        <dbReference type="Proteomes" id="UP000235965"/>
    </source>
</evidence>
<dbReference type="EMBL" id="NEVH01000004">
    <property type="protein sequence ID" value="PNF44103.1"/>
    <property type="molecule type" value="Genomic_DNA"/>
</dbReference>
<reference evidence="1 2" key="1">
    <citation type="submission" date="2017-12" db="EMBL/GenBank/DDBJ databases">
        <title>Hemimetabolous genomes reveal molecular basis of termite eusociality.</title>
        <authorList>
            <person name="Harrison M.C."/>
            <person name="Jongepier E."/>
            <person name="Robertson H.M."/>
            <person name="Arning N."/>
            <person name="Bitard-Feildel T."/>
            <person name="Chao H."/>
            <person name="Childers C.P."/>
            <person name="Dinh H."/>
            <person name="Doddapaneni H."/>
            <person name="Dugan S."/>
            <person name="Gowin J."/>
            <person name="Greiner C."/>
            <person name="Han Y."/>
            <person name="Hu H."/>
            <person name="Hughes D.S.T."/>
            <person name="Huylmans A.-K."/>
            <person name="Kemena C."/>
            <person name="Kremer L.P.M."/>
            <person name="Lee S.L."/>
            <person name="Lopez-Ezquerra A."/>
            <person name="Mallet L."/>
            <person name="Monroy-Kuhn J.M."/>
            <person name="Moser A."/>
            <person name="Murali S.C."/>
            <person name="Muzny D.M."/>
            <person name="Otani S."/>
            <person name="Piulachs M.-D."/>
            <person name="Poelchau M."/>
            <person name="Qu J."/>
            <person name="Schaub F."/>
            <person name="Wada-Katsumata A."/>
            <person name="Worley K.C."/>
            <person name="Xie Q."/>
            <person name="Ylla G."/>
            <person name="Poulsen M."/>
            <person name="Gibbs R.A."/>
            <person name="Schal C."/>
            <person name="Richards S."/>
            <person name="Belles X."/>
            <person name="Korb J."/>
            <person name="Bornberg-Bauer E."/>
        </authorList>
    </citation>
    <scope>NUCLEOTIDE SEQUENCE [LARGE SCALE GENOMIC DNA]</scope>
    <source>
        <tissue evidence="1">Whole body</tissue>
    </source>
</reference>
<accession>A0A2J7RTE5</accession>
<comment type="caution">
    <text evidence="1">The sequence shown here is derived from an EMBL/GenBank/DDBJ whole genome shotgun (WGS) entry which is preliminary data.</text>
</comment>
<organism evidence="1 2">
    <name type="scientific">Cryptotermes secundus</name>
    <dbReference type="NCBI Taxonomy" id="105785"/>
    <lineage>
        <taxon>Eukaryota</taxon>
        <taxon>Metazoa</taxon>
        <taxon>Ecdysozoa</taxon>
        <taxon>Arthropoda</taxon>
        <taxon>Hexapoda</taxon>
        <taxon>Insecta</taxon>
        <taxon>Pterygota</taxon>
        <taxon>Neoptera</taxon>
        <taxon>Polyneoptera</taxon>
        <taxon>Dictyoptera</taxon>
        <taxon>Blattodea</taxon>
        <taxon>Blattoidea</taxon>
        <taxon>Termitoidae</taxon>
        <taxon>Kalotermitidae</taxon>
        <taxon>Cryptotermitinae</taxon>
        <taxon>Cryptotermes</taxon>
    </lineage>
</organism>